<evidence type="ECO:0000313" key="2">
    <source>
        <dbReference type="Proteomes" id="UP001596495"/>
    </source>
</evidence>
<name>A0ABW2R4K4_9BURK</name>
<dbReference type="EMBL" id="JBHTBX010000002">
    <property type="protein sequence ID" value="MFC7433408.1"/>
    <property type="molecule type" value="Genomic_DNA"/>
</dbReference>
<dbReference type="Proteomes" id="UP001596495">
    <property type="component" value="Unassembled WGS sequence"/>
</dbReference>
<dbReference type="RefSeq" id="WP_382253644.1">
    <property type="nucleotide sequence ID" value="NZ_JBHTBX010000002.1"/>
</dbReference>
<dbReference type="SUPFAM" id="SSF55961">
    <property type="entry name" value="Bet v1-like"/>
    <property type="match status" value="1"/>
</dbReference>
<comment type="caution">
    <text evidence="1">The sequence shown here is derived from an EMBL/GenBank/DDBJ whole genome shotgun (WGS) entry which is preliminary data.</text>
</comment>
<evidence type="ECO:0000313" key="1">
    <source>
        <dbReference type="EMBL" id="MFC7433408.1"/>
    </source>
</evidence>
<keyword evidence="2" id="KW-1185">Reference proteome</keyword>
<dbReference type="InterPro" id="IPR023393">
    <property type="entry name" value="START-like_dom_sf"/>
</dbReference>
<proteinExistence type="predicted"/>
<accession>A0ABW2R4K4</accession>
<organism evidence="1 2">
    <name type="scientific">Hydrogenophaga bisanensis</name>
    <dbReference type="NCBI Taxonomy" id="439611"/>
    <lineage>
        <taxon>Bacteria</taxon>
        <taxon>Pseudomonadati</taxon>
        <taxon>Pseudomonadota</taxon>
        <taxon>Betaproteobacteria</taxon>
        <taxon>Burkholderiales</taxon>
        <taxon>Comamonadaceae</taxon>
        <taxon>Hydrogenophaga</taxon>
    </lineage>
</organism>
<reference evidence="2" key="1">
    <citation type="journal article" date="2019" name="Int. J. Syst. Evol. Microbiol.">
        <title>The Global Catalogue of Microorganisms (GCM) 10K type strain sequencing project: providing services to taxonomists for standard genome sequencing and annotation.</title>
        <authorList>
            <consortium name="The Broad Institute Genomics Platform"/>
            <consortium name="The Broad Institute Genome Sequencing Center for Infectious Disease"/>
            <person name="Wu L."/>
            <person name="Ma J."/>
        </authorList>
    </citation>
    <scope>NUCLEOTIDE SEQUENCE [LARGE SCALE GENOMIC DNA]</scope>
    <source>
        <strain evidence="2">CCUG 54518</strain>
    </source>
</reference>
<protein>
    <submittedName>
        <fullName evidence="1">SRPBCC domain-containing protein</fullName>
    </submittedName>
</protein>
<gene>
    <name evidence="1" type="ORF">ACFQNJ_02665</name>
</gene>
<sequence>MSFQSEPGTIRWKVHFRSSPEMVFDALATDAGRARFWAETAPEVDGVVTFCILNYEPFAGRILLRRAPEILKLEYFGTVVEFSLAGDGRGGTDLSLLATEVDESIRMEMVAGWVSVLMAMKAAVDHRIDLRNHDETRAWGTGFVDN</sequence>
<dbReference type="Gene3D" id="3.30.530.20">
    <property type="match status" value="1"/>
</dbReference>